<name>A0AA46TMY8_9GAMM</name>
<dbReference type="Proteomes" id="UP001164935">
    <property type="component" value="Chromosome"/>
</dbReference>
<evidence type="ECO:0000256" key="1">
    <source>
        <dbReference type="SAM" id="Phobius"/>
    </source>
</evidence>
<proteinExistence type="predicted"/>
<keyword evidence="1" id="KW-0812">Transmembrane</keyword>
<reference evidence="2" key="1">
    <citation type="submission" date="2022-05" db="EMBL/GenBank/DDBJ databases">
        <title>Complete sequence of a novel PHA-producing Halomonas strain.</title>
        <authorList>
            <person name="Zheng Z."/>
        </authorList>
    </citation>
    <scope>NUCLEOTIDE SEQUENCE</scope>
    <source>
        <strain evidence="2">ZZQ-149</strain>
    </source>
</reference>
<dbReference type="RefSeq" id="WP_198023700.1">
    <property type="nucleotide sequence ID" value="NZ_CP096973.1"/>
</dbReference>
<evidence type="ECO:0000313" key="2">
    <source>
        <dbReference type="EMBL" id="UYO73109.1"/>
    </source>
</evidence>
<dbReference type="EMBL" id="CP096973">
    <property type="protein sequence ID" value="UYO73109.1"/>
    <property type="molecule type" value="Genomic_DNA"/>
</dbReference>
<protein>
    <submittedName>
        <fullName evidence="2">Uncharacterized protein</fullName>
    </submittedName>
</protein>
<keyword evidence="3" id="KW-1185">Reference proteome</keyword>
<accession>A0AA46TMY8</accession>
<sequence length="45" mass="5146">MKDLKQINLRNTNEWLSGDIDIRVPKKWLVIAAAVFVILVLLALN</sequence>
<dbReference type="AlphaFoldDB" id="A0AA46TMY8"/>
<feature type="transmembrane region" description="Helical" evidence="1">
    <location>
        <begin position="28"/>
        <end position="44"/>
    </location>
</feature>
<dbReference type="KEGG" id="hqn:M0220_09360"/>
<keyword evidence="1" id="KW-1133">Transmembrane helix</keyword>
<gene>
    <name evidence="2" type="ORF">M0220_09360</name>
</gene>
<keyword evidence="1" id="KW-0472">Membrane</keyword>
<evidence type="ECO:0000313" key="3">
    <source>
        <dbReference type="Proteomes" id="UP001164935"/>
    </source>
</evidence>
<organism evidence="2 3">
    <name type="scientific">Halomonas qinghailakensis</name>
    <dbReference type="NCBI Taxonomy" id="2937790"/>
    <lineage>
        <taxon>Bacteria</taxon>
        <taxon>Pseudomonadati</taxon>
        <taxon>Pseudomonadota</taxon>
        <taxon>Gammaproteobacteria</taxon>
        <taxon>Oceanospirillales</taxon>
        <taxon>Halomonadaceae</taxon>
        <taxon>Halomonas</taxon>
    </lineage>
</organism>